<accession>A0A4R8QZU0</accession>
<keyword evidence="3" id="KW-1185">Reference proteome</keyword>
<reference evidence="2 3" key="1">
    <citation type="submission" date="2018-12" db="EMBL/GenBank/DDBJ databases">
        <title>Genome sequence and assembly of Colletotrichum trifolii.</title>
        <authorList>
            <person name="Gan P."/>
            <person name="Shirasu K."/>
        </authorList>
    </citation>
    <scope>NUCLEOTIDE SEQUENCE [LARGE SCALE GENOMIC DNA]</scope>
    <source>
        <strain evidence="2 3">543-2</strain>
    </source>
</reference>
<name>A0A4R8QZU0_COLTR</name>
<dbReference type="EMBL" id="RYZW01000149">
    <property type="protein sequence ID" value="TDZ41022.1"/>
    <property type="molecule type" value="Genomic_DNA"/>
</dbReference>
<evidence type="ECO:0000256" key="1">
    <source>
        <dbReference type="SAM" id="SignalP"/>
    </source>
</evidence>
<evidence type="ECO:0000313" key="3">
    <source>
        <dbReference type="Proteomes" id="UP000295703"/>
    </source>
</evidence>
<protein>
    <submittedName>
        <fullName evidence="2">Uncharacterized protein</fullName>
    </submittedName>
</protein>
<feature type="signal peptide" evidence="1">
    <location>
        <begin position="1"/>
        <end position="18"/>
    </location>
</feature>
<evidence type="ECO:0000313" key="2">
    <source>
        <dbReference type="EMBL" id="TDZ41022.1"/>
    </source>
</evidence>
<sequence>MRASTTFAAALLAACAQAAPVVESRQVIYGCYFNGQGIENQLVTVGHDIDVTGTDGKTYTLDCGTTSQQLVPGVFAKCTVNGKQPASITGVDAANINCPVTADVAANCAAPAV</sequence>
<proteinExistence type="predicted"/>
<gene>
    <name evidence="2" type="ORF">CTRI78_v010007</name>
</gene>
<dbReference type="Proteomes" id="UP000295703">
    <property type="component" value="Unassembled WGS sequence"/>
</dbReference>
<feature type="chain" id="PRO_5020479396" evidence="1">
    <location>
        <begin position="19"/>
        <end position="113"/>
    </location>
</feature>
<dbReference type="PROSITE" id="PS51257">
    <property type="entry name" value="PROKAR_LIPOPROTEIN"/>
    <property type="match status" value="1"/>
</dbReference>
<organism evidence="2 3">
    <name type="scientific">Colletotrichum trifolii</name>
    <dbReference type="NCBI Taxonomy" id="5466"/>
    <lineage>
        <taxon>Eukaryota</taxon>
        <taxon>Fungi</taxon>
        <taxon>Dikarya</taxon>
        <taxon>Ascomycota</taxon>
        <taxon>Pezizomycotina</taxon>
        <taxon>Sordariomycetes</taxon>
        <taxon>Hypocreomycetidae</taxon>
        <taxon>Glomerellales</taxon>
        <taxon>Glomerellaceae</taxon>
        <taxon>Colletotrichum</taxon>
        <taxon>Colletotrichum orbiculare species complex</taxon>
    </lineage>
</organism>
<comment type="caution">
    <text evidence="2">The sequence shown here is derived from an EMBL/GenBank/DDBJ whole genome shotgun (WGS) entry which is preliminary data.</text>
</comment>
<keyword evidence="1" id="KW-0732">Signal</keyword>
<dbReference type="AlphaFoldDB" id="A0A4R8QZU0"/>